<accession>A0A6P5GGV2</accession>
<evidence type="ECO:0000313" key="2">
    <source>
        <dbReference type="Proteomes" id="UP000515123"/>
    </source>
</evidence>
<dbReference type="GeneID" id="109723812"/>
<organism evidence="2 3">
    <name type="scientific">Ananas comosus</name>
    <name type="common">Pineapple</name>
    <name type="synonym">Ananas ananas</name>
    <dbReference type="NCBI Taxonomy" id="4615"/>
    <lineage>
        <taxon>Eukaryota</taxon>
        <taxon>Viridiplantae</taxon>
        <taxon>Streptophyta</taxon>
        <taxon>Embryophyta</taxon>
        <taxon>Tracheophyta</taxon>
        <taxon>Spermatophyta</taxon>
        <taxon>Magnoliopsida</taxon>
        <taxon>Liliopsida</taxon>
        <taxon>Poales</taxon>
        <taxon>Bromeliaceae</taxon>
        <taxon>Bromelioideae</taxon>
        <taxon>Ananas</taxon>
    </lineage>
</organism>
<dbReference type="Proteomes" id="UP000515123">
    <property type="component" value="Linkage group 18"/>
</dbReference>
<name>A0A6P5GGV2_ANACO</name>
<feature type="region of interest" description="Disordered" evidence="1">
    <location>
        <begin position="1"/>
        <end position="50"/>
    </location>
</feature>
<keyword evidence="2" id="KW-1185">Reference proteome</keyword>
<feature type="compositionally biased region" description="Polar residues" evidence="1">
    <location>
        <begin position="406"/>
        <end position="416"/>
    </location>
</feature>
<sequence>MHGNGQRPDLQRRMPSGLRAAESNYSGFNPFSSGLEIEKDKKVDSTSQGTLCEERLKKEVSNLESEIEKAKRPLRPANGLTKLESRTKNANQTALPSTENGASFSLVRLKSVPHLFFHQNKDANNENGSTNPGSKKEVSHSTPSADCEGSYMFLLPQQLENELSRELSSFDYTRYVEYFSPGSVHGLLARKWFYLSKFGVEEAIYTHALFSLSDLTGDLDSHFRCLRQVQYILEYMLGGIDESAKKESLSELTEENSLDASSEKNVVSSVITKESSSEAPPGESTSSSINAKESPSEAPSGKSSSSSVNAKENSSHVHTKESMFAGIAGEEPIPEPPPKVAASSSKVDQLVKPPPAICSYSILDNSWQQRGTGTYLPNVNFRAYKERFASSRGKKQAYTYRPPKFRSNNQEGSATDKSLKGKDSQEAVPPPKEKASPSNGNGRGKLPASDAPPPPRLLTKGHSPANGFIVKPEGSVEFGSRSAVPLAAFSPELRMKASVAPHNQRSAVTYASAAQQRSGADSTRERPTEPYKLKDEGDFPPLSGLKQ</sequence>
<feature type="compositionally biased region" description="Polar residues" evidence="1">
    <location>
        <begin position="259"/>
        <end position="293"/>
    </location>
</feature>
<dbReference type="AlphaFoldDB" id="A0A6P5GGV2"/>
<reference evidence="3" key="2">
    <citation type="submission" date="2025-08" db="UniProtKB">
        <authorList>
            <consortium name="RefSeq"/>
        </authorList>
    </citation>
    <scope>IDENTIFICATION</scope>
    <source>
        <tissue evidence="3">Leaf</tissue>
    </source>
</reference>
<feature type="region of interest" description="Disordered" evidence="1">
    <location>
        <begin position="77"/>
        <end position="98"/>
    </location>
</feature>
<gene>
    <name evidence="3" type="primary">LOC109723812</name>
</gene>
<evidence type="ECO:0000256" key="1">
    <source>
        <dbReference type="SAM" id="MobiDB-lite"/>
    </source>
</evidence>
<feature type="region of interest" description="Disordered" evidence="1">
    <location>
        <begin position="251"/>
        <end position="318"/>
    </location>
</feature>
<feature type="compositionally biased region" description="Polar residues" evidence="1">
    <location>
        <begin position="23"/>
        <end position="32"/>
    </location>
</feature>
<feature type="region of interest" description="Disordered" evidence="1">
    <location>
        <begin position="499"/>
        <end position="547"/>
    </location>
</feature>
<proteinExistence type="predicted"/>
<dbReference type="RefSeq" id="XP_020107886.1">
    <property type="nucleotide sequence ID" value="XM_020252297.1"/>
</dbReference>
<reference evidence="2" key="1">
    <citation type="journal article" date="2015" name="Nat. Genet.">
        <title>The pineapple genome and the evolution of CAM photosynthesis.</title>
        <authorList>
            <person name="Ming R."/>
            <person name="VanBuren R."/>
            <person name="Wai C.M."/>
            <person name="Tang H."/>
            <person name="Schatz M.C."/>
            <person name="Bowers J.E."/>
            <person name="Lyons E."/>
            <person name="Wang M.L."/>
            <person name="Chen J."/>
            <person name="Biggers E."/>
            <person name="Zhang J."/>
            <person name="Huang L."/>
            <person name="Zhang L."/>
            <person name="Miao W."/>
            <person name="Zhang J."/>
            <person name="Ye Z."/>
            <person name="Miao C."/>
            <person name="Lin Z."/>
            <person name="Wang H."/>
            <person name="Zhou H."/>
            <person name="Yim W.C."/>
            <person name="Priest H.D."/>
            <person name="Zheng C."/>
            <person name="Woodhouse M."/>
            <person name="Edger P.P."/>
            <person name="Guyot R."/>
            <person name="Guo H.B."/>
            <person name="Guo H."/>
            <person name="Zheng G."/>
            <person name="Singh R."/>
            <person name="Sharma A."/>
            <person name="Min X."/>
            <person name="Zheng Y."/>
            <person name="Lee H."/>
            <person name="Gurtowski J."/>
            <person name="Sedlazeck F.J."/>
            <person name="Harkess A."/>
            <person name="McKain M.R."/>
            <person name="Liao Z."/>
            <person name="Fang J."/>
            <person name="Liu J."/>
            <person name="Zhang X."/>
            <person name="Zhang Q."/>
            <person name="Hu W."/>
            <person name="Qin Y."/>
            <person name="Wang K."/>
            <person name="Chen L.Y."/>
            <person name="Shirley N."/>
            <person name="Lin Y.R."/>
            <person name="Liu L.Y."/>
            <person name="Hernandez A.G."/>
            <person name="Wright C.L."/>
            <person name="Bulone V."/>
            <person name="Tuskan G.A."/>
            <person name="Heath K."/>
            <person name="Zee F."/>
            <person name="Moore P.H."/>
            <person name="Sunkar R."/>
            <person name="Leebens-Mack J.H."/>
            <person name="Mockler T."/>
            <person name="Bennetzen J.L."/>
            <person name="Freeling M."/>
            <person name="Sankoff D."/>
            <person name="Paterson A.H."/>
            <person name="Zhu X."/>
            <person name="Yang X."/>
            <person name="Smith J.A."/>
            <person name="Cushman J.C."/>
            <person name="Paull R.E."/>
            <person name="Yu Q."/>
        </authorList>
    </citation>
    <scope>NUCLEOTIDE SEQUENCE [LARGE SCALE GENOMIC DNA]</scope>
    <source>
        <strain evidence="2">cv. F153</strain>
    </source>
</reference>
<feature type="compositionally biased region" description="Polar residues" evidence="1">
    <location>
        <begin position="88"/>
        <end position="98"/>
    </location>
</feature>
<feature type="compositionally biased region" description="Low complexity" evidence="1">
    <location>
        <begin position="296"/>
        <end position="312"/>
    </location>
</feature>
<feature type="compositionally biased region" description="Basic and acidic residues" evidence="1">
    <location>
        <begin position="522"/>
        <end position="537"/>
    </location>
</feature>
<evidence type="ECO:0000313" key="3">
    <source>
        <dbReference type="RefSeq" id="XP_020107886.1"/>
    </source>
</evidence>
<feature type="compositionally biased region" description="Polar residues" evidence="1">
    <location>
        <begin position="501"/>
        <end position="521"/>
    </location>
</feature>
<feature type="region of interest" description="Disordered" evidence="1">
    <location>
        <begin position="120"/>
        <end position="144"/>
    </location>
</feature>
<feature type="region of interest" description="Disordered" evidence="1">
    <location>
        <begin position="328"/>
        <end position="347"/>
    </location>
</feature>
<feature type="region of interest" description="Disordered" evidence="1">
    <location>
        <begin position="387"/>
        <end position="480"/>
    </location>
</feature>
<feature type="compositionally biased region" description="Basic and acidic residues" evidence="1">
    <location>
        <begin position="417"/>
        <end position="435"/>
    </location>
</feature>
<protein>
    <submittedName>
        <fullName evidence="3">Uncharacterized protein LOC109723812</fullName>
    </submittedName>
</protein>